<accession>A0AAD1WSY4</accession>
<feature type="non-terminal residue" evidence="2">
    <location>
        <position position="72"/>
    </location>
</feature>
<dbReference type="AlphaFoldDB" id="A0AAD1WSY4"/>
<dbReference type="Proteomes" id="UP001295444">
    <property type="component" value="Chromosome 12"/>
</dbReference>
<evidence type="ECO:0000313" key="2">
    <source>
        <dbReference type="EMBL" id="CAH2325004.1"/>
    </source>
</evidence>
<sequence>MSAYRGKKVTEAKDKSAFFAPRAKQVEQTESADPNMETEAACNDEGETVDAPITQQMLQAMLDNAVTKMQNT</sequence>
<reference evidence="2" key="1">
    <citation type="submission" date="2022-03" db="EMBL/GenBank/DDBJ databases">
        <authorList>
            <person name="Alioto T."/>
            <person name="Alioto T."/>
            <person name="Gomez Garrido J."/>
        </authorList>
    </citation>
    <scope>NUCLEOTIDE SEQUENCE</scope>
</reference>
<proteinExistence type="predicted"/>
<keyword evidence="3" id="KW-1185">Reference proteome</keyword>
<organism evidence="2 3">
    <name type="scientific">Pelobates cultripes</name>
    <name type="common">Western spadefoot toad</name>
    <dbReference type="NCBI Taxonomy" id="61616"/>
    <lineage>
        <taxon>Eukaryota</taxon>
        <taxon>Metazoa</taxon>
        <taxon>Chordata</taxon>
        <taxon>Craniata</taxon>
        <taxon>Vertebrata</taxon>
        <taxon>Euteleostomi</taxon>
        <taxon>Amphibia</taxon>
        <taxon>Batrachia</taxon>
        <taxon>Anura</taxon>
        <taxon>Pelobatoidea</taxon>
        <taxon>Pelobatidae</taxon>
        <taxon>Pelobates</taxon>
    </lineage>
</organism>
<protein>
    <submittedName>
        <fullName evidence="2">Uncharacterized protein</fullName>
    </submittedName>
</protein>
<gene>
    <name evidence="2" type="ORF">PECUL_23A037959</name>
</gene>
<feature type="region of interest" description="Disordered" evidence="1">
    <location>
        <begin position="1"/>
        <end position="49"/>
    </location>
</feature>
<evidence type="ECO:0000256" key="1">
    <source>
        <dbReference type="SAM" id="MobiDB-lite"/>
    </source>
</evidence>
<evidence type="ECO:0000313" key="3">
    <source>
        <dbReference type="Proteomes" id="UP001295444"/>
    </source>
</evidence>
<name>A0AAD1WSY4_PELCU</name>
<dbReference type="EMBL" id="OW240923">
    <property type="protein sequence ID" value="CAH2325004.1"/>
    <property type="molecule type" value="Genomic_DNA"/>
</dbReference>